<proteinExistence type="predicted"/>
<keyword evidence="2" id="KW-1185">Reference proteome</keyword>
<name>A0A1U7PQ10_9BACI</name>
<dbReference type="InterPro" id="IPR006450">
    <property type="entry name" value="Phage_HK97_gp6-like"/>
</dbReference>
<protein>
    <submittedName>
        <fullName evidence="1">Uncharacterized phage protein (Possible DNA packaging)</fullName>
    </submittedName>
</protein>
<organism evidence="1 2">
    <name type="scientific">Edaphobacillus lindanitolerans</name>
    <dbReference type="NCBI Taxonomy" id="550447"/>
    <lineage>
        <taxon>Bacteria</taxon>
        <taxon>Bacillati</taxon>
        <taxon>Bacillota</taxon>
        <taxon>Bacilli</taxon>
        <taxon>Bacillales</taxon>
        <taxon>Bacillaceae</taxon>
        <taxon>Edaphobacillus</taxon>
    </lineage>
</organism>
<dbReference type="Pfam" id="PF05135">
    <property type="entry name" value="Phage_connect_1"/>
    <property type="match status" value="1"/>
</dbReference>
<reference evidence="2" key="1">
    <citation type="submission" date="2017-01" db="EMBL/GenBank/DDBJ databases">
        <authorList>
            <person name="Varghese N."/>
            <person name="Submissions S."/>
        </authorList>
    </citation>
    <scope>NUCLEOTIDE SEQUENCE [LARGE SCALE GENOMIC DNA]</scope>
    <source>
        <strain evidence="2">MNA4</strain>
    </source>
</reference>
<dbReference type="InterPro" id="IPR021146">
    <property type="entry name" value="Phage_gp6-like_head-tail"/>
</dbReference>
<gene>
    <name evidence="1" type="ORF">SAMN05428946_2491</name>
</gene>
<dbReference type="Gene3D" id="1.10.3230.30">
    <property type="entry name" value="Phage gp6-like head-tail connector protein"/>
    <property type="match status" value="1"/>
</dbReference>
<dbReference type="STRING" id="550447.SAMN05428946_2491"/>
<dbReference type="Proteomes" id="UP000187550">
    <property type="component" value="Unassembled WGS sequence"/>
</dbReference>
<accession>A0A1U7PQ10</accession>
<dbReference type="OrthoDB" id="5654at2"/>
<sequence length="100" mass="11605">MEVKITELDISHVKQYLRIEHDEDNHLLLTMLSASKNYVQNYIGADFNELQNIPAEFTMAALNLISHWYENRAIHIDKDTKASELAYVFSGLLDMHRANL</sequence>
<dbReference type="CDD" id="cd08054">
    <property type="entry name" value="gp6"/>
    <property type="match status" value="1"/>
</dbReference>
<dbReference type="EMBL" id="FTPL01000004">
    <property type="protein sequence ID" value="SIT90639.1"/>
    <property type="molecule type" value="Genomic_DNA"/>
</dbReference>
<dbReference type="NCBIfam" id="TIGR01560">
    <property type="entry name" value="put_DNA_pack"/>
    <property type="match status" value="1"/>
</dbReference>
<dbReference type="RefSeq" id="WP_076759329.1">
    <property type="nucleotide sequence ID" value="NZ_FTPL01000004.1"/>
</dbReference>
<evidence type="ECO:0000313" key="1">
    <source>
        <dbReference type="EMBL" id="SIT90639.1"/>
    </source>
</evidence>
<evidence type="ECO:0000313" key="2">
    <source>
        <dbReference type="Proteomes" id="UP000187550"/>
    </source>
</evidence>
<dbReference type="AlphaFoldDB" id="A0A1U7PQ10"/>